<dbReference type="Proteomes" id="UP001165065">
    <property type="component" value="Unassembled WGS sequence"/>
</dbReference>
<organism evidence="2 3">
    <name type="scientific">Triparma columacea</name>
    <dbReference type="NCBI Taxonomy" id="722753"/>
    <lineage>
        <taxon>Eukaryota</taxon>
        <taxon>Sar</taxon>
        <taxon>Stramenopiles</taxon>
        <taxon>Ochrophyta</taxon>
        <taxon>Bolidophyceae</taxon>
        <taxon>Parmales</taxon>
        <taxon>Triparmaceae</taxon>
        <taxon>Triparma</taxon>
    </lineage>
</organism>
<feature type="region of interest" description="Disordered" evidence="1">
    <location>
        <begin position="375"/>
        <end position="441"/>
    </location>
</feature>
<dbReference type="OrthoDB" id="45168at2759"/>
<gene>
    <name evidence="2" type="ORF">TrCOL_g9008</name>
</gene>
<reference evidence="3" key="1">
    <citation type="journal article" date="2023" name="Commun. Biol.">
        <title>Genome analysis of Parmales, the sister group of diatoms, reveals the evolutionary specialization of diatoms from phago-mixotrophs to photoautotrophs.</title>
        <authorList>
            <person name="Ban H."/>
            <person name="Sato S."/>
            <person name="Yoshikawa S."/>
            <person name="Yamada K."/>
            <person name="Nakamura Y."/>
            <person name="Ichinomiya M."/>
            <person name="Sato N."/>
            <person name="Blanc-Mathieu R."/>
            <person name="Endo H."/>
            <person name="Kuwata A."/>
            <person name="Ogata H."/>
        </authorList>
    </citation>
    <scope>NUCLEOTIDE SEQUENCE [LARGE SCALE GENOMIC DNA]</scope>
</reference>
<dbReference type="Pfam" id="PF05721">
    <property type="entry name" value="PhyH"/>
    <property type="match status" value="1"/>
</dbReference>
<evidence type="ECO:0000313" key="2">
    <source>
        <dbReference type="EMBL" id="GMI31235.1"/>
    </source>
</evidence>
<comment type="caution">
    <text evidence="2">The sequence shown here is derived from an EMBL/GenBank/DDBJ whole genome shotgun (WGS) entry which is preliminary data.</text>
</comment>
<feature type="compositionally biased region" description="Polar residues" evidence="1">
    <location>
        <begin position="199"/>
        <end position="208"/>
    </location>
</feature>
<keyword evidence="3" id="KW-1185">Reference proteome</keyword>
<dbReference type="AlphaFoldDB" id="A0A9W7G408"/>
<feature type="region of interest" description="Disordered" evidence="1">
    <location>
        <begin position="170"/>
        <end position="213"/>
    </location>
</feature>
<feature type="compositionally biased region" description="Acidic residues" evidence="1">
    <location>
        <begin position="375"/>
        <end position="418"/>
    </location>
</feature>
<dbReference type="SUPFAM" id="SSF51197">
    <property type="entry name" value="Clavaminate synthase-like"/>
    <property type="match status" value="1"/>
</dbReference>
<protein>
    <submittedName>
        <fullName evidence="2">Uncharacterized protein</fullName>
    </submittedName>
</protein>
<feature type="compositionally biased region" description="Acidic residues" evidence="1">
    <location>
        <begin position="175"/>
        <end position="188"/>
    </location>
</feature>
<accession>A0A9W7G408</accession>
<name>A0A9W7G408_9STRA</name>
<dbReference type="InterPro" id="IPR008775">
    <property type="entry name" value="Phytyl_CoA_dOase-like"/>
</dbReference>
<dbReference type="EMBL" id="BRYA01000007">
    <property type="protein sequence ID" value="GMI31235.1"/>
    <property type="molecule type" value="Genomic_DNA"/>
</dbReference>
<sequence length="441" mass="50242">MNDLRGQNDWHHEAFWKDKISFSSAKDSFVKPESSTSTFPRVIEDGYCIDHRPEYPRELISVVKDQIIALEQQGLPATFVMLYDELWELWRNYPMENSRLLPTFDILAFYVDPRLGQSGFSPHRDRQPLDVSASFFPDGLPKYVTRWIAVEDADAESNSCLYVIPKQHDPGYMAGDDDDEGEEKDEDGGDGKDIARNSKAASTSQQNIDGGVNPSVIPLQRALSTKESYQYIRALPIPAGSSLVFSHRVIHWGSSGNPKTTIKPRIAISFTYSDPEFEKPYLKESAFKWSGSPPSFSIRLLLCCCQMLIYYQRFGLDRGGVMSCYEYVKEHGGKHLEEGYMRKVLREFVGAVKEGGEGGDNDSEINDSDEERMLEEMLEQADEFEDDYEHEEGDHEEGEEGDMDGEDDFEDEFDDNELGEGPLEGSFPKRKRRKTLDDDED</sequence>
<proteinExistence type="predicted"/>
<evidence type="ECO:0000313" key="3">
    <source>
        <dbReference type="Proteomes" id="UP001165065"/>
    </source>
</evidence>
<evidence type="ECO:0000256" key="1">
    <source>
        <dbReference type="SAM" id="MobiDB-lite"/>
    </source>
</evidence>
<dbReference type="Gene3D" id="2.60.120.620">
    <property type="entry name" value="q2cbj1_9rhob like domain"/>
    <property type="match status" value="1"/>
</dbReference>